<feature type="transmembrane region" description="Helical" evidence="1">
    <location>
        <begin position="100"/>
        <end position="120"/>
    </location>
</feature>
<keyword evidence="1" id="KW-0472">Membrane</keyword>
<feature type="transmembrane region" description="Helical" evidence="1">
    <location>
        <begin position="290"/>
        <end position="312"/>
    </location>
</feature>
<proteinExistence type="predicted"/>
<feature type="transmembrane region" description="Helical" evidence="1">
    <location>
        <begin position="126"/>
        <end position="148"/>
    </location>
</feature>
<name>A0AAN5AKM0_9BACT</name>
<dbReference type="RefSeq" id="WP_338236284.1">
    <property type="nucleotide sequence ID" value="NZ_BQKE01000001.1"/>
</dbReference>
<comment type="caution">
    <text evidence="2">The sequence shown here is derived from an EMBL/GenBank/DDBJ whole genome shotgun (WGS) entry which is preliminary data.</text>
</comment>
<keyword evidence="3" id="KW-1185">Reference proteome</keyword>
<dbReference type="PANTHER" id="PTHR40400:SF1">
    <property type="entry name" value="SLR1512 PROTEIN"/>
    <property type="match status" value="1"/>
</dbReference>
<evidence type="ECO:0000313" key="3">
    <source>
        <dbReference type="Proteomes" id="UP001310022"/>
    </source>
</evidence>
<dbReference type="PANTHER" id="PTHR40400">
    <property type="entry name" value="SLR1512 PROTEIN"/>
    <property type="match status" value="1"/>
</dbReference>
<dbReference type="AlphaFoldDB" id="A0AAN5AKM0"/>
<reference evidence="2 3" key="1">
    <citation type="submission" date="2021-12" db="EMBL/GenBank/DDBJ databases">
        <title>Genome sequencing of bacteria with rrn-lacking chromosome and rrn-plasmid.</title>
        <authorList>
            <person name="Anda M."/>
            <person name="Iwasaki W."/>
        </authorList>
    </citation>
    <scope>NUCLEOTIDE SEQUENCE [LARGE SCALE GENOMIC DNA]</scope>
    <source>
        <strain evidence="2 3">NBRC 15940</strain>
    </source>
</reference>
<feature type="transmembrane region" description="Helical" evidence="1">
    <location>
        <begin position="232"/>
        <end position="254"/>
    </location>
</feature>
<dbReference type="Proteomes" id="UP001310022">
    <property type="component" value="Unassembled WGS sequence"/>
</dbReference>
<keyword evidence="1" id="KW-1133">Transmembrane helix</keyword>
<sequence length="318" mass="33995">MDLQLIIENLTNPALLFFALGIISVQLKSDLKIPEGSSKFLSLYLLFSIGFRGGQELAHSTFTMEMAGMIAFGIIMALLVPIYTFFLLKKKFSVENSGAIAAAYGSISAVTFVTCVAFLELQNIPFGGYMIATMALMEAPAIIVGVLLISAYKKQNQVCMKSIVKHSFTNGSVLLILGSLVIGFMASEEQAQGIAPLTNQLFKGFLAIFLLDMGIESGRKLSSLFRKGPGPFIFATVIPLINGVAVAALSGALSPSVGDRLLLAILVASASYIAVPAAMKIAVPQANPGLYIPMPLAITFPFNITLGIPIYMQVIHWC</sequence>
<dbReference type="InterPro" id="IPR010293">
    <property type="entry name" value="Sbt_1"/>
</dbReference>
<dbReference type="EMBL" id="BQKE01000001">
    <property type="protein sequence ID" value="GJM60566.1"/>
    <property type="molecule type" value="Genomic_DNA"/>
</dbReference>
<feature type="transmembrane region" description="Helical" evidence="1">
    <location>
        <begin position="260"/>
        <end position="278"/>
    </location>
</feature>
<evidence type="ECO:0000256" key="1">
    <source>
        <dbReference type="SAM" id="Phobius"/>
    </source>
</evidence>
<accession>A0AAN5AKM0</accession>
<evidence type="ECO:0000313" key="2">
    <source>
        <dbReference type="EMBL" id="GJM60566.1"/>
    </source>
</evidence>
<keyword evidence="1" id="KW-0812">Transmembrane</keyword>
<organism evidence="2 3">
    <name type="scientific">Persicobacter diffluens</name>
    <dbReference type="NCBI Taxonomy" id="981"/>
    <lineage>
        <taxon>Bacteria</taxon>
        <taxon>Pseudomonadati</taxon>
        <taxon>Bacteroidota</taxon>
        <taxon>Cytophagia</taxon>
        <taxon>Cytophagales</taxon>
        <taxon>Persicobacteraceae</taxon>
        <taxon>Persicobacter</taxon>
    </lineage>
</organism>
<feature type="transmembrane region" description="Helical" evidence="1">
    <location>
        <begin position="168"/>
        <end position="187"/>
    </location>
</feature>
<feature type="transmembrane region" description="Helical" evidence="1">
    <location>
        <begin position="6"/>
        <end position="25"/>
    </location>
</feature>
<protein>
    <submittedName>
        <fullName evidence="2">Sodium-dependent bicarbonate transport family permease</fullName>
    </submittedName>
</protein>
<dbReference type="Pfam" id="PF05982">
    <property type="entry name" value="Sbt_1"/>
    <property type="match status" value="1"/>
</dbReference>
<feature type="transmembrane region" description="Helical" evidence="1">
    <location>
        <begin position="66"/>
        <end position="88"/>
    </location>
</feature>
<gene>
    <name evidence="2" type="ORF">PEDI_11180</name>
</gene>